<dbReference type="InterPro" id="IPR034122">
    <property type="entry name" value="Retropepsin-like_bacterial"/>
</dbReference>
<dbReference type="PROSITE" id="PS00141">
    <property type="entry name" value="ASP_PROTEASE"/>
    <property type="match status" value="1"/>
</dbReference>
<dbReference type="Proteomes" id="UP000031521">
    <property type="component" value="Chromosome"/>
</dbReference>
<dbReference type="CDD" id="cd05483">
    <property type="entry name" value="retropepsin_like_bacteria"/>
    <property type="match status" value="1"/>
</dbReference>
<keyword evidence="2" id="KW-0378">Hydrolase</keyword>
<keyword evidence="2" id="KW-0645">Protease</keyword>
<dbReference type="KEGG" id="cid:P73_2655"/>
<dbReference type="Gene3D" id="2.40.70.10">
    <property type="entry name" value="Acid Proteases"/>
    <property type="match status" value="1"/>
</dbReference>
<dbReference type="STRING" id="1208324.P73_2655"/>
<protein>
    <submittedName>
        <fullName evidence="2">Aspartyl protease-like protein</fullName>
    </submittedName>
</protein>
<accession>A0A0B5E1T7</accession>
<dbReference type="GO" id="GO:0006508">
    <property type="term" value="P:proteolysis"/>
    <property type="evidence" value="ECO:0007669"/>
    <property type="project" value="UniProtKB-KW"/>
</dbReference>
<feature type="transmembrane region" description="Helical" evidence="1">
    <location>
        <begin position="44"/>
        <end position="61"/>
    </location>
</feature>
<dbReference type="NCBIfam" id="TIGR02281">
    <property type="entry name" value="clan_AA_DTGA"/>
    <property type="match status" value="1"/>
</dbReference>
<dbReference type="InterPro" id="IPR001969">
    <property type="entry name" value="Aspartic_peptidase_AS"/>
</dbReference>
<proteinExistence type="predicted"/>
<dbReference type="InterPro" id="IPR021109">
    <property type="entry name" value="Peptidase_aspartic_dom_sf"/>
</dbReference>
<evidence type="ECO:0000256" key="1">
    <source>
        <dbReference type="SAM" id="Phobius"/>
    </source>
</evidence>
<dbReference type="GO" id="GO:0004190">
    <property type="term" value="F:aspartic-type endopeptidase activity"/>
    <property type="evidence" value="ECO:0007669"/>
    <property type="project" value="InterPro"/>
</dbReference>
<feature type="transmembrane region" description="Helical" evidence="1">
    <location>
        <begin position="15"/>
        <end position="32"/>
    </location>
</feature>
<reference evidence="2 3" key="1">
    <citation type="journal article" date="2014" name="Int. J. Syst. Evol. Microbiol.">
        <title>Celeribacter indicus sp. nov., a polycyclic aromatic hydrocarbon-degrading bacterium from deep-sea sediment and reclassification of Huaishuia halophila as Celeribacter halophilus comb. nov.</title>
        <authorList>
            <person name="Lai Q."/>
            <person name="Cao J."/>
            <person name="Yuan J."/>
            <person name="Li F."/>
            <person name="Shao Z."/>
        </authorList>
    </citation>
    <scope>NUCLEOTIDE SEQUENCE [LARGE SCALE GENOMIC DNA]</scope>
    <source>
        <strain evidence="2">P73</strain>
    </source>
</reference>
<dbReference type="InterPro" id="IPR011969">
    <property type="entry name" value="Clan_AA_Asp_peptidase_C"/>
</dbReference>
<dbReference type="HOGENOM" id="CLU_099411_0_1_5"/>
<name>A0A0B5E1T7_9RHOB</name>
<dbReference type="SUPFAM" id="SSF50630">
    <property type="entry name" value="Acid proteases"/>
    <property type="match status" value="1"/>
</dbReference>
<dbReference type="AlphaFoldDB" id="A0A0B5E1T7"/>
<keyword evidence="1" id="KW-0812">Transmembrane</keyword>
<keyword evidence="3" id="KW-1185">Reference proteome</keyword>
<keyword evidence="1" id="KW-0472">Membrane</keyword>
<evidence type="ECO:0000313" key="3">
    <source>
        <dbReference type="Proteomes" id="UP000031521"/>
    </source>
</evidence>
<dbReference type="Pfam" id="PF13975">
    <property type="entry name" value="gag-asp_proteas"/>
    <property type="match status" value="1"/>
</dbReference>
<dbReference type="RefSeq" id="WP_245629165.1">
    <property type="nucleotide sequence ID" value="NZ_CP004393.1"/>
</dbReference>
<dbReference type="EMBL" id="CP004393">
    <property type="protein sequence ID" value="AJE47370.1"/>
    <property type="molecule type" value="Genomic_DNA"/>
</dbReference>
<organism evidence="2 3">
    <name type="scientific">Celeribacter indicus</name>
    <dbReference type="NCBI Taxonomy" id="1208324"/>
    <lineage>
        <taxon>Bacteria</taxon>
        <taxon>Pseudomonadati</taxon>
        <taxon>Pseudomonadota</taxon>
        <taxon>Alphaproteobacteria</taxon>
        <taxon>Rhodobacterales</taxon>
        <taxon>Roseobacteraceae</taxon>
        <taxon>Celeribacter</taxon>
    </lineage>
</organism>
<evidence type="ECO:0000313" key="2">
    <source>
        <dbReference type="EMBL" id="AJE47370.1"/>
    </source>
</evidence>
<keyword evidence="1" id="KW-1133">Transmembrane helix</keyword>
<gene>
    <name evidence="2" type="ORF">P73_2655</name>
</gene>
<sequence length="198" mass="21801">MLIYEGMESFDTARILYLSLLLGAVAFYYVIANRRTLGAMVRHAVLWALIFIGVLSAVGLWQDVRPRLAPAQISRGDGIIAVDRDMTGHFSVRAAVNGTPVAFLVDTGASNVVLSMEDAERAGIDIGNLVFTGRAQTANGTVRTAPVTLDTLDLEGVHDRKVRAYVTDGELFGSLLGMDYLRRYERIEIQRDKLILTR</sequence>